<gene>
    <name evidence="4" type="ORF">V5O48_000249</name>
</gene>
<evidence type="ECO:0000256" key="2">
    <source>
        <dbReference type="SAM" id="Phobius"/>
    </source>
</evidence>
<feature type="transmembrane region" description="Helical" evidence="2">
    <location>
        <begin position="61"/>
        <end position="80"/>
    </location>
</feature>
<dbReference type="PANTHER" id="PTHR40465:SF1">
    <property type="entry name" value="DUF6534 DOMAIN-CONTAINING PROTEIN"/>
    <property type="match status" value="1"/>
</dbReference>
<keyword evidence="2" id="KW-0472">Membrane</keyword>
<dbReference type="PANTHER" id="PTHR40465">
    <property type="entry name" value="CHROMOSOME 1, WHOLE GENOME SHOTGUN SEQUENCE"/>
    <property type="match status" value="1"/>
</dbReference>
<dbReference type="Pfam" id="PF20152">
    <property type="entry name" value="DUF6534"/>
    <property type="match status" value="1"/>
</dbReference>
<feature type="transmembrane region" description="Helical" evidence="2">
    <location>
        <begin position="132"/>
        <end position="153"/>
    </location>
</feature>
<evidence type="ECO:0000259" key="3">
    <source>
        <dbReference type="Pfam" id="PF20152"/>
    </source>
</evidence>
<feature type="transmembrane region" description="Helical" evidence="2">
    <location>
        <begin position="173"/>
        <end position="195"/>
    </location>
</feature>
<reference evidence="4 5" key="1">
    <citation type="submission" date="2024-02" db="EMBL/GenBank/DDBJ databases">
        <title>A draft genome for the cacao thread blight pathogen Marasmius crinis-equi.</title>
        <authorList>
            <person name="Cohen S.P."/>
            <person name="Baruah I.K."/>
            <person name="Amoako-Attah I."/>
            <person name="Bukari Y."/>
            <person name="Meinhardt L.W."/>
            <person name="Bailey B.A."/>
        </authorList>
    </citation>
    <scope>NUCLEOTIDE SEQUENCE [LARGE SCALE GENOMIC DNA]</scope>
    <source>
        <strain evidence="4 5">GH-76</strain>
    </source>
</reference>
<organism evidence="4 5">
    <name type="scientific">Marasmius crinis-equi</name>
    <dbReference type="NCBI Taxonomy" id="585013"/>
    <lineage>
        <taxon>Eukaryota</taxon>
        <taxon>Fungi</taxon>
        <taxon>Dikarya</taxon>
        <taxon>Basidiomycota</taxon>
        <taxon>Agaricomycotina</taxon>
        <taxon>Agaricomycetes</taxon>
        <taxon>Agaricomycetidae</taxon>
        <taxon>Agaricales</taxon>
        <taxon>Marasmiineae</taxon>
        <taxon>Marasmiaceae</taxon>
        <taxon>Marasmius</taxon>
    </lineage>
</organism>
<name>A0ABR3G262_9AGAR</name>
<sequence>MPTILLRSVAQGSQGSTEAIPSDFGDREPLFVGHLVLLALFGVLSLQICIYYIASAARDKAVVRAVVYGTYILLVVQVIMSANQGIMQFVHGDRSIGLAWFYVPVIGGIVGFGVQVLYAWRISILSQSKVGPLLLVALSVISAAAAFASAYFGTKLGSVEELAKSHSLPTATAVWNCTSALCDLLIAGSMTYLLMRDGSATENTRIVARKVVQLSIETNALTTAVAIANAAALLKNQNYNSVFSLILPSLYGNTLLAMMNFRIILSQRLRDNVASGSGISSLGSAQSQLGYSHRNQRLSGTHGFTPLSSLGNCHGTDPLRSPKDKQSDGFEYSIRLQDLQRPDLEIQSGHAI</sequence>
<feature type="domain" description="DUF6534" evidence="3">
    <location>
        <begin position="179"/>
        <end position="262"/>
    </location>
</feature>
<feature type="transmembrane region" description="Helical" evidence="2">
    <location>
        <begin position="216"/>
        <end position="234"/>
    </location>
</feature>
<evidence type="ECO:0000256" key="1">
    <source>
        <dbReference type="SAM" id="MobiDB-lite"/>
    </source>
</evidence>
<keyword evidence="5" id="KW-1185">Reference proteome</keyword>
<evidence type="ECO:0000313" key="5">
    <source>
        <dbReference type="Proteomes" id="UP001465976"/>
    </source>
</evidence>
<feature type="transmembrane region" description="Helical" evidence="2">
    <location>
        <begin position="31"/>
        <end position="54"/>
    </location>
</feature>
<dbReference type="Proteomes" id="UP001465976">
    <property type="component" value="Unassembled WGS sequence"/>
</dbReference>
<keyword evidence="2" id="KW-0812">Transmembrane</keyword>
<keyword evidence="2" id="KW-1133">Transmembrane helix</keyword>
<comment type="caution">
    <text evidence="4">The sequence shown here is derived from an EMBL/GenBank/DDBJ whole genome shotgun (WGS) entry which is preliminary data.</text>
</comment>
<feature type="transmembrane region" description="Helical" evidence="2">
    <location>
        <begin position="240"/>
        <end position="261"/>
    </location>
</feature>
<protein>
    <recommendedName>
        <fullName evidence="3">DUF6534 domain-containing protein</fullName>
    </recommendedName>
</protein>
<dbReference type="InterPro" id="IPR045339">
    <property type="entry name" value="DUF6534"/>
</dbReference>
<feature type="transmembrane region" description="Helical" evidence="2">
    <location>
        <begin position="100"/>
        <end position="120"/>
    </location>
</feature>
<proteinExistence type="predicted"/>
<evidence type="ECO:0000313" key="4">
    <source>
        <dbReference type="EMBL" id="KAL0581772.1"/>
    </source>
</evidence>
<accession>A0ABR3G262</accession>
<feature type="region of interest" description="Disordered" evidence="1">
    <location>
        <begin position="303"/>
        <end position="327"/>
    </location>
</feature>
<dbReference type="EMBL" id="JBAHYK010000004">
    <property type="protein sequence ID" value="KAL0581772.1"/>
    <property type="molecule type" value="Genomic_DNA"/>
</dbReference>